<gene>
    <name evidence="1" type="ORF">MHI_LOCUS843183</name>
</gene>
<reference evidence="1" key="1">
    <citation type="submission" date="2020-07" db="EMBL/GenBank/DDBJ databases">
        <authorList>
            <person name="Nazaruddin N."/>
        </authorList>
    </citation>
    <scope>NUCLEOTIDE SEQUENCE</scope>
</reference>
<dbReference type="AlphaFoldDB" id="A0A6V7HG21"/>
<dbReference type="Proteomes" id="UP000752696">
    <property type="component" value="Unassembled WGS sequence"/>
</dbReference>
<evidence type="ECO:0000313" key="1">
    <source>
        <dbReference type="EMBL" id="CAD1479134.1"/>
    </source>
</evidence>
<proteinExistence type="predicted"/>
<comment type="caution">
    <text evidence="1">The sequence shown here is derived from an EMBL/GenBank/DDBJ whole genome shotgun (WGS) entry which is preliminary data.</text>
</comment>
<sequence>MDGTRDDGERFGRGAAATRAISPRVRNAAAVTLILFTLSLYIDGKPFEPAFTTMIKSRRCFYRNFSVTKISIITDRDGAELFNELYADALSDCSSDFEIL</sequence>
<dbReference type="EMBL" id="CAJDYZ010011224">
    <property type="protein sequence ID" value="CAD1479134.1"/>
    <property type="molecule type" value="Genomic_DNA"/>
</dbReference>
<organism evidence="1 2">
    <name type="scientific">Heterotrigona itama</name>
    <dbReference type="NCBI Taxonomy" id="395501"/>
    <lineage>
        <taxon>Eukaryota</taxon>
        <taxon>Metazoa</taxon>
        <taxon>Ecdysozoa</taxon>
        <taxon>Arthropoda</taxon>
        <taxon>Hexapoda</taxon>
        <taxon>Insecta</taxon>
        <taxon>Pterygota</taxon>
        <taxon>Neoptera</taxon>
        <taxon>Endopterygota</taxon>
        <taxon>Hymenoptera</taxon>
        <taxon>Apocrita</taxon>
        <taxon>Aculeata</taxon>
        <taxon>Apoidea</taxon>
        <taxon>Anthophila</taxon>
        <taxon>Apidae</taxon>
        <taxon>Heterotrigona</taxon>
    </lineage>
</organism>
<accession>A0A6V7HG21</accession>
<protein>
    <submittedName>
        <fullName evidence="1">Uncharacterized protein</fullName>
    </submittedName>
</protein>
<evidence type="ECO:0000313" key="2">
    <source>
        <dbReference type="Proteomes" id="UP000752696"/>
    </source>
</evidence>
<name>A0A6V7HG21_9HYME</name>
<keyword evidence="2" id="KW-1185">Reference proteome</keyword>